<reference evidence="8 9" key="1">
    <citation type="submission" date="2016-02" db="EMBL/GenBank/DDBJ databases">
        <title>Comparative genomic and transcriptomic foundation for Pichia pastoris.</title>
        <authorList>
            <person name="Love K.R."/>
            <person name="Shah K.A."/>
            <person name="Whittaker C.A."/>
            <person name="Wu J."/>
            <person name="Bartlett M.C."/>
            <person name="Ma D."/>
            <person name="Leeson R.L."/>
            <person name="Priest M."/>
            <person name="Young S.K."/>
            <person name="Love J.C."/>
        </authorList>
    </citation>
    <scope>NUCLEOTIDE SEQUENCE [LARGE SCALE GENOMIC DNA]</scope>
    <source>
        <strain evidence="8 9">ATCC 28485</strain>
    </source>
</reference>
<accession>A0A1B2JFX5</accession>
<keyword evidence="9" id="KW-1185">Reference proteome</keyword>
<feature type="binding site" evidence="6">
    <location>
        <position position="135"/>
    </location>
    <ligand>
        <name>Zn(2+)</name>
        <dbReference type="ChEBI" id="CHEBI:29105"/>
    </ligand>
</feature>
<name>A0A1B2JFX5_PICPA</name>
<dbReference type="GO" id="GO:0046872">
    <property type="term" value="F:metal ion binding"/>
    <property type="evidence" value="ECO:0007669"/>
    <property type="project" value="UniProtKB-KW"/>
</dbReference>
<feature type="binding site" evidence="6">
    <location>
        <position position="281"/>
    </location>
    <ligand>
        <name>Zn(2+)</name>
        <dbReference type="ChEBI" id="CHEBI:29105"/>
    </ligand>
</feature>
<feature type="transmembrane region" description="Helical" evidence="7">
    <location>
        <begin position="246"/>
        <end position="263"/>
    </location>
</feature>
<keyword evidence="4 7" id="KW-1133">Transmembrane helix</keyword>
<feature type="transmembrane region" description="Helical" evidence="7">
    <location>
        <begin position="210"/>
        <end position="234"/>
    </location>
</feature>
<protein>
    <submittedName>
        <fullName evidence="8">BA75_03367T0</fullName>
    </submittedName>
</protein>
<evidence type="ECO:0000256" key="7">
    <source>
        <dbReference type="SAM" id="Phobius"/>
    </source>
</evidence>
<dbReference type="OrthoDB" id="529367at2759"/>
<dbReference type="AlphaFoldDB" id="A0A1B2JFX5"/>
<proteinExistence type="inferred from homology"/>
<comment type="similarity">
    <text evidence="2">Belongs to the ADIPOR family.</text>
</comment>
<evidence type="ECO:0000256" key="2">
    <source>
        <dbReference type="ARBA" id="ARBA00007018"/>
    </source>
</evidence>
<evidence type="ECO:0000313" key="9">
    <source>
        <dbReference type="Proteomes" id="UP000094565"/>
    </source>
</evidence>
<evidence type="ECO:0000256" key="6">
    <source>
        <dbReference type="PIRSR" id="PIRSR604254-1"/>
    </source>
</evidence>
<keyword evidence="6" id="KW-0479">Metal-binding</keyword>
<feature type="transmembrane region" description="Helical" evidence="7">
    <location>
        <begin position="178"/>
        <end position="198"/>
    </location>
</feature>
<dbReference type="PANTHER" id="PTHR20855">
    <property type="entry name" value="ADIPOR/PROGESTIN RECEPTOR-RELATED"/>
    <property type="match status" value="1"/>
</dbReference>
<dbReference type="EMBL" id="CP014586">
    <property type="protein sequence ID" value="ANZ76959.1"/>
    <property type="molecule type" value="Genomic_DNA"/>
</dbReference>
<keyword evidence="3 7" id="KW-0812">Transmembrane</keyword>
<keyword evidence="5 7" id="KW-0472">Membrane</keyword>
<sequence length="311" mass="35182">MAIKRRGTYEAVVDNTVSKHTFGVKKIQQLAKYHELPDWMKDNHFILGSYVSETSSFKACFRSLTYLHNETANIYTHLVPALVFPTLASFFAFILFQQNAFEQTFNHSAVAVDYVVCSLFLFGLFGCFMFSACFHCFKSHSHKIAIVGNKLDYLGIVLLISTSLIGIIYYAFIDMPNLYSIMILVTVILAMVCATVSLDDDFRRPEWRPFRASMFVSFGLWGGVPVLVGLYTYGKEETMQRCSLKFIMLEAFFYILGASIYALRVPERLAPGSFDLLGNSHQIFHVLVVIAAVCHGRALVDSYNYSKLTSV</sequence>
<feature type="transmembrane region" description="Helical" evidence="7">
    <location>
        <begin position="108"/>
        <end position="130"/>
    </location>
</feature>
<keyword evidence="6" id="KW-0862">Zinc</keyword>
<dbReference type="GO" id="GO:0038023">
    <property type="term" value="F:signaling receptor activity"/>
    <property type="evidence" value="ECO:0007669"/>
    <property type="project" value="TreeGrafter"/>
</dbReference>
<evidence type="ECO:0000256" key="3">
    <source>
        <dbReference type="ARBA" id="ARBA00022692"/>
    </source>
</evidence>
<evidence type="ECO:0000256" key="4">
    <source>
        <dbReference type="ARBA" id="ARBA00022989"/>
    </source>
</evidence>
<dbReference type="GO" id="GO:0006882">
    <property type="term" value="P:intracellular zinc ion homeostasis"/>
    <property type="evidence" value="ECO:0007669"/>
    <property type="project" value="TreeGrafter"/>
</dbReference>
<gene>
    <name evidence="8" type="primary">IZH2</name>
    <name evidence="8" type="ORF">ATY40_BA7503367</name>
</gene>
<feature type="transmembrane region" description="Helical" evidence="7">
    <location>
        <begin position="74"/>
        <end position="96"/>
    </location>
</feature>
<dbReference type="PANTHER" id="PTHR20855:SF52">
    <property type="entry name" value="ADIPONECTIN RECEPTOR PROTEIN"/>
    <property type="match status" value="1"/>
</dbReference>
<dbReference type="Pfam" id="PF03006">
    <property type="entry name" value="HlyIII"/>
    <property type="match status" value="1"/>
</dbReference>
<dbReference type="Proteomes" id="UP000094565">
    <property type="component" value="Chromosome 3"/>
</dbReference>
<feature type="transmembrane region" description="Helical" evidence="7">
    <location>
        <begin position="283"/>
        <end position="300"/>
    </location>
</feature>
<feature type="binding site" evidence="6">
    <location>
        <position position="285"/>
    </location>
    <ligand>
        <name>Zn(2+)</name>
        <dbReference type="ChEBI" id="CHEBI:29105"/>
    </ligand>
</feature>
<dbReference type="GO" id="GO:0016020">
    <property type="term" value="C:membrane"/>
    <property type="evidence" value="ECO:0007669"/>
    <property type="project" value="UniProtKB-SubCell"/>
</dbReference>
<evidence type="ECO:0000313" key="8">
    <source>
        <dbReference type="EMBL" id="ANZ76959.1"/>
    </source>
</evidence>
<evidence type="ECO:0000256" key="5">
    <source>
        <dbReference type="ARBA" id="ARBA00023136"/>
    </source>
</evidence>
<dbReference type="InterPro" id="IPR004254">
    <property type="entry name" value="AdipoR/HlyIII-related"/>
</dbReference>
<feature type="transmembrane region" description="Helical" evidence="7">
    <location>
        <begin position="151"/>
        <end position="172"/>
    </location>
</feature>
<organism evidence="8 9">
    <name type="scientific">Komagataella pastoris</name>
    <name type="common">Yeast</name>
    <name type="synonym">Pichia pastoris</name>
    <dbReference type="NCBI Taxonomy" id="4922"/>
    <lineage>
        <taxon>Eukaryota</taxon>
        <taxon>Fungi</taxon>
        <taxon>Dikarya</taxon>
        <taxon>Ascomycota</taxon>
        <taxon>Saccharomycotina</taxon>
        <taxon>Pichiomycetes</taxon>
        <taxon>Pichiales</taxon>
        <taxon>Pichiaceae</taxon>
        <taxon>Komagataella</taxon>
    </lineage>
</organism>
<comment type="subcellular location">
    <subcellularLocation>
        <location evidence="1">Membrane</location>
        <topology evidence="1">Multi-pass membrane protein</topology>
    </subcellularLocation>
</comment>
<evidence type="ECO:0000256" key="1">
    <source>
        <dbReference type="ARBA" id="ARBA00004141"/>
    </source>
</evidence>